<dbReference type="PROSITE" id="PS50065">
    <property type="entry name" value="HMG_COA_REDUCTASE_4"/>
    <property type="match status" value="1"/>
</dbReference>
<evidence type="ECO:0000313" key="5">
    <source>
        <dbReference type="EMBL" id="OGG06970.1"/>
    </source>
</evidence>
<dbReference type="InterPro" id="IPR023076">
    <property type="entry name" value="HMG_CoA_Rdtase_CS"/>
</dbReference>
<dbReference type="Gene3D" id="3.30.70.420">
    <property type="entry name" value="Hydroxymethylglutaryl-CoA reductase, class I/II, NAD/NADP-binding domain"/>
    <property type="match status" value="1"/>
</dbReference>
<comment type="caution">
    <text evidence="5">The sequence shown here is derived from an EMBL/GenBank/DDBJ whole genome shotgun (WGS) entry which is preliminary data.</text>
</comment>
<dbReference type="SUPFAM" id="SSF56542">
    <property type="entry name" value="Substrate-binding domain of HMG-CoA reductase"/>
    <property type="match status" value="1"/>
</dbReference>
<accession>A0A1F5Z3E3</accession>
<dbReference type="EC" id="1.1.1.34" evidence="2"/>
<dbReference type="PROSITE" id="PS00318">
    <property type="entry name" value="HMG_COA_REDUCTASE_2"/>
    <property type="match status" value="1"/>
</dbReference>
<organism evidence="5 6">
    <name type="scientific">Candidatus Gottesmanbacteria bacterium RIFCSPHIGHO2_01_FULL_40_15</name>
    <dbReference type="NCBI Taxonomy" id="1798376"/>
    <lineage>
        <taxon>Bacteria</taxon>
        <taxon>Candidatus Gottesmaniibacteriota</taxon>
    </lineage>
</organism>
<dbReference type="PANTHER" id="PTHR10572">
    <property type="entry name" value="3-HYDROXY-3-METHYLGLUTARYL-COENZYME A REDUCTASE"/>
    <property type="match status" value="1"/>
</dbReference>
<sequence length="398" mass="42585">MNVPSGCIQNSFYLTMKLRQINSVTGKRLSLEKKFKINLRPLSFYPENFEGAAGKNCENMIGGVQIPVGIAGPVKISGQFTAGNYYIPLATTEGALVASVNRGCKAVNQSGGVQTFCHNVGITRGSIFKTDGLKKSHYLKKYLSVNIEKLKKVAAATSSHLKLTDINVRIVGNNVFVRFSFDTDEAMGMNMATFAADELCHEVEKKTGIKCLSLAGNFDIDKKPAFLNFHEGRGRMVWAQVLLTQKVLESILKTNAVKLNSLVQSKCLLGSAISGSLAYNAQYANIIAALFIALGQDAAHVSEGCLGITTTEIIGNDLNFSIYLPDLPIGTVGGGTWLPAQQALLQMLNVSGGTKGEKADMLAEIVGAAVLAGELSLLAALSSGDLARSHKRFARGME</sequence>
<dbReference type="InterPro" id="IPR009029">
    <property type="entry name" value="HMG_CoA_Rdtase_sub-bd_dom_sf"/>
</dbReference>
<dbReference type="AlphaFoldDB" id="A0A1F5Z3E3"/>
<dbReference type="Proteomes" id="UP000177354">
    <property type="component" value="Unassembled WGS sequence"/>
</dbReference>
<dbReference type="GO" id="GO:0004420">
    <property type="term" value="F:hydroxymethylglutaryl-CoA reductase (NADPH) activity"/>
    <property type="evidence" value="ECO:0007669"/>
    <property type="project" value="UniProtKB-EC"/>
</dbReference>
<keyword evidence="3" id="KW-0521">NADP</keyword>
<dbReference type="GO" id="GO:0008299">
    <property type="term" value="P:isoprenoid biosynthetic process"/>
    <property type="evidence" value="ECO:0007669"/>
    <property type="project" value="InterPro"/>
</dbReference>
<protein>
    <recommendedName>
        <fullName evidence="2">hydroxymethylglutaryl-CoA reductase (NADPH)</fullName>
        <ecNumber evidence="2">1.1.1.34</ecNumber>
    </recommendedName>
</protein>
<dbReference type="PANTHER" id="PTHR10572:SF24">
    <property type="entry name" value="3-HYDROXY-3-METHYLGLUTARYL-COENZYME A REDUCTASE"/>
    <property type="match status" value="1"/>
</dbReference>
<dbReference type="Pfam" id="PF00368">
    <property type="entry name" value="HMG-CoA_red"/>
    <property type="match status" value="1"/>
</dbReference>
<evidence type="ECO:0000256" key="3">
    <source>
        <dbReference type="ARBA" id="ARBA00022857"/>
    </source>
</evidence>
<dbReference type="SUPFAM" id="SSF55035">
    <property type="entry name" value="NAD-binding domain of HMG-CoA reductase"/>
    <property type="match status" value="1"/>
</dbReference>
<comment type="similarity">
    <text evidence="1">Belongs to the HMG-CoA reductase family.</text>
</comment>
<dbReference type="PRINTS" id="PR00071">
    <property type="entry name" value="HMGCOARDTASE"/>
</dbReference>
<keyword evidence="4" id="KW-0560">Oxidoreductase</keyword>
<evidence type="ECO:0000256" key="2">
    <source>
        <dbReference type="ARBA" id="ARBA00012999"/>
    </source>
</evidence>
<reference evidence="5 6" key="1">
    <citation type="journal article" date="2016" name="Nat. Commun.">
        <title>Thousands of microbial genomes shed light on interconnected biogeochemical processes in an aquifer system.</title>
        <authorList>
            <person name="Anantharaman K."/>
            <person name="Brown C.T."/>
            <person name="Hug L.A."/>
            <person name="Sharon I."/>
            <person name="Castelle C.J."/>
            <person name="Probst A.J."/>
            <person name="Thomas B.C."/>
            <person name="Singh A."/>
            <person name="Wilkins M.J."/>
            <person name="Karaoz U."/>
            <person name="Brodie E.L."/>
            <person name="Williams K.H."/>
            <person name="Hubbard S.S."/>
            <person name="Banfield J.F."/>
        </authorList>
    </citation>
    <scope>NUCLEOTIDE SEQUENCE [LARGE SCALE GENOMIC DNA]</scope>
</reference>
<dbReference type="InterPro" id="IPR023074">
    <property type="entry name" value="HMG_CoA_Rdtase_cat_sf"/>
</dbReference>
<dbReference type="CDD" id="cd00643">
    <property type="entry name" value="HMG-CoA_reductase_classI"/>
    <property type="match status" value="1"/>
</dbReference>
<name>A0A1F5Z3E3_9BACT</name>
<dbReference type="Gene3D" id="3.90.770.10">
    <property type="entry name" value="3-hydroxy-3-methylglutaryl-coenzyme A Reductase, Chain A, domain 2"/>
    <property type="match status" value="1"/>
</dbReference>
<dbReference type="GO" id="GO:0015936">
    <property type="term" value="P:coenzyme A metabolic process"/>
    <property type="evidence" value="ECO:0007669"/>
    <property type="project" value="InterPro"/>
</dbReference>
<dbReference type="InterPro" id="IPR009023">
    <property type="entry name" value="HMG_CoA_Rdtase_NAD(P)-bd_sf"/>
</dbReference>
<gene>
    <name evidence="5" type="ORF">A2777_03815</name>
</gene>
<evidence type="ECO:0000256" key="4">
    <source>
        <dbReference type="ARBA" id="ARBA00023002"/>
    </source>
</evidence>
<evidence type="ECO:0000313" key="6">
    <source>
        <dbReference type="Proteomes" id="UP000177354"/>
    </source>
</evidence>
<dbReference type="InterPro" id="IPR004554">
    <property type="entry name" value="HMG_CoA_Rdtase_eu_arc"/>
</dbReference>
<evidence type="ECO:0000256" key="1">
    <source>
        <dbReference type="ARBA" id="ARBA00007661"/>
    </source>
</evidence>
<proteinExistence type="inferred from homology"/>
<dbReference type="EMBL" id="MFJF01000012">
    <property type="protein sequence ID" value="OGG06970.1"/>
    <property type="molecule type" value="Genomic_DNA"/>
</dbReference>
<dbReference type="InterPro" id="IPR002202">
    <property type="entry name" value="HMG_CoA_Rdtase"/>
</dbReference>